<sequence>MAADAKGSTWHEGGAISHCNVSLHPEREPLLPRPRPRQRQYGKSRYVVLLLLCGGSLLITVCYYLPGFAAFLTAQYEKMVSFAQQLRFLLVSFFVISSSAQTFSPITPPSFPLAVKNPYLSAWLPGNQSADLPSAQPEFWFANKLTWAIIARVDGTAYNLFGVPDPESGSQSATVVGGNFTSTHTIFTLTAGDATITLDFFSPVSPNNYRRQSMPFSFLTVTASGNNGATPSVQIYSDIDDTWTGQSSSTTFTQNTAGDTTVYRIRNNNQVLYGELNEMARWGYSVWGARADSHQSGSPSTVRGQFISNGTLTNATEAWSSGAVVGLAFDLGTVSTSSSAVYAIGYIRELAINYRGSPWTPYYRAYNPGWADAIDHFIDIHDDAVTESDSLDAQVQSIGEATGGSNYTAILELSVRQIFGGIDIVIDNSTFDTSKPWAFIKEISSNGNLNTVDIIFPTFPFFYMFNAEYIKILLDPMMQYLEGGTYPQPYVIHDMGTHYPNATGHDDGLDEAMPVEQCGNLQVLALAYQTATGDTSWTTQYSALFKKYADYLFDNGLYPANQLSTNDGIGAFTNMTNLGVKAAVGLAAYGALTSQSNYTDLGRSFADQIYGTDSNGDGLGTEISEDTNASFFTLTYQDPTYFMVFNNYPDKLFNLSVFPDEAYTALSDFYPTIRQPAGVALEGAIQWAKTDWQMWVAAVSSDSTQSMFVNDLYEYINNGKNTAPFADRYFSDGDTVGQAGQNFRARPTLGGHFAIAALEKGVQAAA</sequence>
<comment type="caution">
    <text evidence="4">The sequence shown here is derived from an EMBL/GenBank/DDBJ whole genome shotgun (WGS) entry which is preliminary data.</text>
</comment>
<feature type="domain" description="Glutaminase A N-terminal" evidence="3">
    <location>
        <begin position="183"/>
        <end position="397"/>
    </location>
</feature>
<organism evidence="4 5">
    <name type="scientific">Botryosphaeria dothidea</name>
    <dbReference type="NCBI Taxonomy" id="55169"/>
    <lineage>
        <taxon>Eukaryota</taxon>
        <taxon>Fungi</taxon>
        <taxon>Dikarya</taxon>
        <taxon>Ascomycota</taxon>
        <taxon>Pezizomycotina</taxon>
        <taxon>Dothideomycetes</taxon>
        <taxon>Dothideomycetes incertae sedis</taxon>
        <taxon>Botryosphaeriales</taxon>
        <taxon>Botryosphaeriaceae</taxon>
        <taxon>Botryosphaeria</taxon>
    </lineage>
</organism>
<reference evidence="4" key="1">
    <citation type="submission" date="2020-04" db="EMBL/GenBank/DDBJ databases">
        <title>Genome Assembly and Annotation of Botryosphaeria dothidea sdau 11-99, a Latent Pathogen of Apple Fruit Ring Rot in China.</title>
        <authorList>
            <person name="Yu C."/>
            <person name="Diao Y."/>
            <person name="Lu Q."/>
            <person name="Zhao J."/>
            <person name="Cui S."/>
            <person name="Peng C."/>
            <person name="He B."/>
            <person name="Liu H."/>
        </authorList>
    </citation>
    <scope>NUCLEOTIDE SEQUENCE [LARGE SCALE GENOMIC DNA]</scope>
    <source>
        <strain evidence="4">Sdau11-99</strain>
    </source>
</reference>
<feature type="transmembrane region" description="Helical" evidence="1">
    <location>
        <begin position="46"/>
        <end position="74"/>
    </location>
</feature>
<evidence type="ECO:0000313" key="5">
    <source>
        <dbReference type="Proteomes" id="UP000572817"/>
    </source>
</evidence>
<accession>A0A8H4IM74</accession>
<keyword evidence="5" id="KW-1185">Reference proteome</keyword>
<protein>
    <recommendedName>
        <fullName evidence="6">Glutaminase protein</fullName>
    </recommendedName>
</protein>
<dbReference type="EMBL" id="WWBZ02000073">
    <property type="protein sequence ID" value="KAF4301758.1"/>
    <property type="molecule type" value="Genomic_DNA"/>
</dbReference>
<dbReference type="InterPro" id="IPR052743">
    <property type="entry name" value="Glutaminase_GtaA"/>
</dbReference>
<feature type="domain" description="Glutaminase A central" evidence="2">
    <location>
        <begin position="404"/>
        <end position="755"/>
    </location>
</feature>
<dbReference type="InterPro" id="IPR033433">
    <property type="entry name" value="GtaA_N"/>
</dbReference>
<dbReference type="InterPro" id="IPR032514">
    <property type="entry name" value="GtaA_central"/>
</dbReference>
<dbReference type="AlphaFoldDB" id="A0A8H4IM74"/>
<proteinExistence type="predicted"/>
<keyword evidence="1" id="KW-0812">Transmembrane</keyword>
<evidence type="ECO:0000313" key="4">
    <source>
        <dbReference type="EMBL" id="KAF4301758.1"/>
    </source>
</evidence>
<dbReference type="PANTHER" id="PTHR31987:SF14">
    <property type="entry name" value="PUTATIVE (AFU_ORTHOLOGUE AFUA_6G09910)-RELATED"/>
    <property type="match status" value="1"/>
</dbReference>
<dbReference type="OrthoDB" id="3918848at2759"/>
<evidence type="ECO:0000256" key="1">
    <source>
        <dbReference type="SAM" id="Phobius"/>
    </source>
</evidence>
<dbReference type="Pfam" id="PF17168">
    <property type="entry name" value="DUF5127"/>
    <property type="match status" value="1"/>
</dbReference>
<keyword evidence="1" id="KW-0472">Membrane</keyword>
<evidence type="ECO:0000259" key="3">
    <source>
        <dbReference type="Pfam" id="PF17168"/>
    </source>
</evidence>
<name>A0A8H4IM74_9PEZI</name>
<keyword evidence="1" id="KW-1133">Transmembrane helix</keyword>
<dbReference type="Pfam" id="PF16335">
    <property type="entry name" value="GtaA_6_Hairpin"/>
    <property type="match status" value="1"/>
</dbReference>
<gene>
    <name evidence="4" type="ORF">GTA08_BOTSDO10016</name>
</gene>
<evidence type="ECO:0008006" key="6">
    <source>
        <dbReference type="Google" id="ProtNLM"/>
    </source>
</evidence>
<evidence type="ECO:0000259" key="2">
    <source>
        <dbReference type="Pfam" id="PF16335"/>
    </source>
</evidence>
<dbReference type="Proteomes" id="UP000572817">
    <property type="component" value="Unassembled WGS sequence"/>
</dbReference>
<dbReference type="PANTHER" id="PTHR31987">
    <property type="entry name" value="GLUTAMINASE A-RELATED"/>
    <property type="match status" value="1"/>
</dbReference>